<keyword evidence="1" id="KW-0472">Membrane</keyword>
<feature type="transmembrane region" description="Helical" evidence="1">
    <location>
        <begin position="41"/>
        <end position="60"/>
    </location>
</feature>
<proteinExistence type="predicted"/>
<feature type="transmembrane region" description="Helical" evidence="1">
    <location>
        <begin position="6"/>
        <end position="29"/>
    </location>
</feature>
<protein>
    <submittedName>
        <fullName evidence="2">Uncharacterized protein</fullName>
    </submittedName>
</protein>
<name>A0A1Y0D1D2_9GAMM</name>
<dbReference type="AlphaFoldDB" id="A0A1Y0D1D2"/>
<feature type="transmembrane region" description="Helical" evidence="1">
    <location>
        <begin position="182"/>
        <end position="203"/>
    </location>
</feature>
<reference evidence="2 3" key="1">
    <citation type="journal article" date="2014" name="Int. J. Syst. Evol. Microbiol.">
        <title>Oceanisphaera profunda sp. nov., a marine bacterium isolated from deep-sea sediment, and emended description of the genus Oceanisphaera.</title>
        <authorList>
            <person name="Xu Z."/>
            <person name="Zhang X.Y."/>
            <person name="Su H.N."/>
            <person name="Yu Z.C."/>
            <person name="Liu C."/>
            <person name="Li H."/>
            <person name="Chen X.L."/>
            <person name="Song X.Y."/>
            <person name="Xie B.B."/>
            <person name="Qin Q.L."/>
            <person name="Zhou B.C."/>
            <person name="Shi M."/>
            <person name="Huang Y."/>
            <person name="Zhang Y.Z."/>
        </authorList>
    </citation>
    <scope>NUCLEOTIDE SEQUENCE [LARGE SCALE GENOMIC DNA]</scope>
    <source>
        <strain evidence="2 3">SM1222</strain>
    </source>
</reference>
<accession>A0A1Y0D1D2</accession>
<evidence type="ECO:0000256" key="1">
    <source>
        <dbReference type="SAM" id="Phobius"/>
    </source>
</evidence>
<feature type="transmembrane region" description="Helical" evidence="1">
    <location>
        <begin position="97"/>
        <end position="116"/>
    </location>
</feature>
<dbReference type="Proteomes" id="UP000243937">
    <property type="component" value="Chromosome"/>
</dbReference>
<dbReference type="OrthoDB" id="5915482at2"/>
<keyword evidence="1" id="KW-0812">Transmembrane</keyword>
<dbReference type="RefSeq" id="WP_087034411.1">
    <property type="nucleotide sequence ID" value="NZ_CP021377.1"/>
</dbReference>
<gene>
    <name evidence="2" type="ORF">CBP31_00675</name>
</gene>
<evidence type="ECO:0000313" key="3">
    <source>
        <dbReference type="Proteomes" id="UP000243937"/>
    </source>
</evidence>
<dbReference type="EMBL" id="CP021377">
    <property type="protein sequence ID" value="ART81328.1"/>
    <property type="molecule type" value="Genomic_DNA"/>
</dbReference>
<evidence type="ECO:0000313" key="2">
    <source>
        <dbReference type="EMBL" id="ART81328.1"/>
    </source>
</evidence>
<feature type="transmembrane region" description="Helical" evidence="1">
    <location>
        <begin position="215"/>
        <end position="234"/>
    </location>
</feature>
<feature type="transmembrane region" description="Helical" evidence="1">
    <location>
        <begin position="150"/>
        <end position="170"/>
    </location>
</feature>
<keyword evidence="3" id="KW-1185">Reference proteome</keyword>
<sequence length="237" mass="24913">MTDHLAARLFAPLALTAIGALAVLLLVLLKGDLCPGQRRRISDGLMSVWAVLGLSLMLAVEARVPVLVLWWGGLTLALGIGVLVYQARLAGKRSLSLQWQLPALVLAGGLGVWLLFRVGPAAIFMLGAGGCVFAHLIMVRAKHRLQAFNLILPVVGVSCALGMILVLLVQTAGESDPVTLDALILPFGQLCGVVLLSALVWLWPVFRKEATSAPVLAVASLLIVSALTLGQGIIGQL</sequence>
<dbReference type="KEGG" id="opf:CBP31_00675"/>
<keyword evidence="1" id="KW-1133">Transmembrane helix</keyword>
<feature type="transmembrane region" description="Helical" evidence="1">
    <location>
        <begin position="66"/>
        <end position="85"/>
    </location>
</feature>
<organism evidence="2 3">
    <name type="scientific">Oceanisphaera profunda</name>
    <dbReference type="NCBI Taxonomy" id="1416627"/>
    <lineage>
        <taxon>Bacteria</taxon>
        <taxon>Pseudomonadati</taxon>
        <taxon>Pseudomonadota</taxon>
        <taxon>Gammaproteobacteria</taxon>
        <taxon>Aeromonadales</taxon>
        <taxon>Aeromonadaceae</taxon>
        <taxon>Oceanisphaera</taxon>
    </lineage>
</organism>